<sequence length="46" mass="5143">MYRSVRGYGEGSHGLLTINFTVKYKALGNYAIGIINFNISLPTDYN</sequence>
<evidence type="ECO:0000313" key="1">
    <source>
        <dbReference type="EMBL" id="CDG97429.1"/>
    </source>
</evidence>
<accession>A0A077NF10</accession>
<organism evidence="1 2">
    <name type="scientific">Xenorhabdus bovienii str. puntauvense</name>
    <dbReference type="NCBI Taxonomy" id="1398201"/>
    <lineage>
        <taxon>Bacteria</taxon>
        <taxon>Pseudomonadati</taxon>
        <taxon>Pseudomonadota</taxon>
        <taxon>Gammaproteobacteria</taxon>
        <taxon>Enterobacterales</taxon>
        <taxon>Morganellaceae</taxon>
        <taxon>Xenorhabdus</taxon>
    </lineage>
</organism>
<dbReference type="Proteomes" id="UP000028511">
    <property type="component" value="Unassembled WGS sequence"/>
</dbReference>
<protein>
    <submittedName>
        <fullName evidence="1">Uncharacterized protein</fullName>
    </submittedName>
</protein>
<comment type="caution">
    <text evidence="1">The sequence shown here is derived from an EMBL/GenBank/DDBJ whole genome shotgun (WGS) entry which is preliminary data.</text>
</comment>
<proteinExistence type="predicted"/>
<dbReference type="AlphaFoldDB" id="A0A077NF10"/>
<evidence type="ECO:0000313" key="2">
    <source>
        <dbReference type="Proteomes" id="UP000028511"/>
    </source>
</evidence>
<dbReference type="HOGENOM" id="CLU_3190785_0_0_6"/>
<gene>
    <name evidence="1" type="ORF">XBP1_2630019</name>
</gene>
<dbReference type="EMBL" id="CBSW010000183">
    <property type="protein sequence ID" value="CDG97429.1"/>
    <property type="molecule type" value="Genomic_DNA"/>
</dbReference>
<name>A0A077NF10_XENBV</name>
<reference evidence="1" key="1">
    <citation type="submission" date="2013-07" db="EMBL/GenBank/DDBJ databases">
        <title>Sub-species coevolution in mutualistic symbiosis.</title>
        <authorList>
            <person name="Murfin K."/>
            <person name="Klassen J."/>
            <person name="Lee M."/>
            <person name="Forst S."/>
            <person name="Stock P."/>
            <person name="Goodrich-Blair H."/>
        </authorList>
    </citation>
    <scope>NUCLEOTIDE SEQUENCE [LARGE SCALE GENOMIC DNA]</scope>
    <source>
        <strain evidence="1">Puntauvense</strain>
    </source>
</reference>